<accession>A0AAX4JIT2</accession>
<name>A0AAX4JIT2_9CAUD</name>
<dbReference type="Proteomes" id="UP001432380">
    <property type="component" value="Segment"/>
</dbReference>
<reference evidence="1" key="1">
    <citation type="submission" date="2024-01" db="EMBL/GenBank/DDBJ databases">
        <authorList>
            <person name="Zhu Q."/>
        </authorList>
    </citation>
    <scope>NUCLEOTIDE SEQUENCE</scope>
</reference>
<proteinExistence type="predicted"/>
<organism evidence="1 2">
    <name type="scientific">Burkholderia phage vB_BpP_HN02</name>
    <dbReference type="NCBI Taxonomy" id="3116925"/>
    <lineage>
        <taxon>Viruses</taxon>
        <taxon>Duplodnaviria</taxon>
        <taxon>Heunggongvirae</taxon>
        <taxon>Uroviricota</taxon>
        <taxon>Caudoviricetes</taxon>
        <taxon>Schitoviridae</taxon>
    </lineage>
</organism>
<sequence>MNMYVHGENGPTFVGPMIYGLCDWRALVRSKAIVSSDGCGYWIIGGKVSEISCFDPMPENATGVEWHNQ</sequence>
<evidence type="ECO:0000313" key="1">
    <source>
        <dbReference type="EMBL" id="WVK89945.1"/>
    </source>
</evidence>
<dbReference type="EMBL" id="PP079243">
    <property type="protein sequence ID" value="WVK89945.1"/>
    <property type="molecule type" value="Genomic_DNA"/>
</dbReference>
<evidence type="ECO:0000313" key="2">
    <source>
        <dbReference type="Proteomes" id="UP001432380"/>
    </source>
</evidence>
<protein>
    <submittedName>
        <fullName evidence="1">Uncharacterized protein</fullName>
    </submittedName>
</protein>